<organism evidence="1 2">
    <name type="scientific">Metabacillus litoralis</name>
    <dbReference type="NCBI Taxonomy" id="152268"/>
    <lineage>
        <taxon>Bacteria</taxon>
        <taxon>Bacillati</taxon>
        <taxon>Bacillota</taxon>
        <taxon>Bacilli</taxon>
        <taxon>Bacillales</taxon>
        <taxon>Bacillaceae</taxon>
        <taxon>Metabacillus</taxon>
    </lineage>
</organism>
<dbReference type="STRING" id="152268.A6K24_21725"/>
<keyword evidence="2" id="KW-1185">Reference proteome</keyword>
<dbReference type="GO" id="GO:0009234">
    <property type="term" value="P:menaquinone biosynthetic process"/>
    <property type="evidence" value="ECO:0007669"/>
    <property type="project" value="InterPro"/>
</dbReference>
<dbReference type="Pfam" id="PF07307">
    <property type="entry name" value="HEPPP_synt_1"/>
    <property type="match status" value="1"/>
</dbReference>
<dbReference type="AlphaFoldDB" id="A0A179T1B7"/>
<evidence type="ECO:0008006" key="3">
    <source>
        <dbReference type="Google" id="ProtNLM"/>
    </source>
</evidence>
<name>A0A179T1B7_9BACI</name>
<sequence>MQDIYVKLAKMKIALEEKLTHPFLGKYLPLPKIDEDKLLLFCAIFDEIDLSEELKESYILTAMLVQIALDTHDDVTTHNNINSTEFVQRQLTVLAGDYFSGLYYFMLSEVKDFKMVRTLAVAIKQINEHKIRLYHDDEVNIQSIMDSLLIVETALFQRVAEHFNLDRWKLISTKFLIYKRLSHEKFQIENESNIPENQKYKGMFSGNYLKRVCNMYFEETSSLLESGFLKTPAIKNLLHKRLQSIRFYETLHYKKTVEEGL</sequence>
<evidence type="ECO:0000313" key="2">
    <source>
        <dbReference type="Proteomes" id="UP000078534"/>
    </source>
</evidence>
<reference evidence="2" key="1">
    <citation type="submission" date="2016-04" db="EMBL/GenBank/DDBJ databases">
        <authorList>
            <person name="Lyu Z."/>
            <person name="Lyu W."/>
        </authorList>
    </citation>
    <scope>NUCLEOTIDE SEQUENCE [LARGE SCALE GENOMIC DNA]</scope>
    <source>
        <strain evidence="2">C44</strain>
    </source>
</reference>
<dbReference type="OrthoDB" id="2417886at2"/>
<dbReference type="EMBL" id="LWSG01000013">
    <property type="protein sequence ID" value="OAS86343.1"/>
    <property type="molecule type" value="Genomic_DNA"/>
</dbReference>
<protein>
    <recommendedName>
        <fullName evidence="3">Heptaprenyl diphosphate synthase</fullName>
    </recommendedName>
</protein>
<evidence type="ECO:0000313" key="1">
    <source>
        <dbReference type="EMBL" id="OAS86343.1"/>
    </source>
</evidence>
<dbReference type="InterPro" id="IPR009920">
    <property type="entry name" value="HEPPP_synth_su1"/>
</dbReference>
<dbReference type="Proteomes" id="UP000078534">
    <property type="component" value="Unassembled WGS sequence"/>
</dbReference>
<proteinExistence type="predicted"/>
<dbReference type="Gene3D" id="1.20.120.1450">
    <property type="match status" value="1"/>
</dbReference>
<accession>A0A179T1B7</accession>
<comment type="caution">
    <text evidence="1">The sequence shown here is derived from an EMBL/GenBank/DDBJ whole genome shotgun (WGS) entry which is preliminary data.</text>
</comment>
<dbReference type="RefSeq" id="WP_066331985.1">
    <property type="nucleotide sequence ID" value="NZ_LWSG01000013.1"/>
</dbReference>
<gene>
    <name evidence="1" type="ORF">A6K24_21725</name>
</gene>